<dbReference type="Proteomes" id="UP000190065">
    <property type="component" value="Unassembled WGS sequence"/>
</dbReference>
<gene>
    <name evidence="1" type="ORF">SAMN02745202_00322</name>
</gene>
<evidence type="ECO:0000313" key="2">
    <source>
        <dbReference type="Proteomes" id="UP000190065"/>
    </source>
</evidence>
<dbReference type="EMBL" id="FUXK01000003">
    <property type="protein sequence ID" value="SJZ50795.1"/>
    <property type="molecule type" value="Genomic_DNA"/>
</dbReference>
<organism evidence="1 2">
    <name type="scientific">Segatella oulorum</name>
    <dbReference type="NCBI Taxonomy" id="28136"/>
    <lineage>
        <taxon>Bacteria</taxon>
        <taxon>Pseudomonadati</taxon>
        <taxon>Bacteroidota</taxon>
        <taxon>Bacteroidia</taxon>
        <taxon>Bacteroidales</taxon>
        <taxon>Prevotellaceae</taxon>
        <taxon>Segatella</taxon>
    </lineage>
</organism>
<accession>A0A1T4L7V6</accession>
<protein>
    <submittedName>
        <fullName evidence="1">Uncharacterized protein</fullName>
    </submittedName>
</protein>
<evidence type="ECO:0000313" key="1">
    <source>
        <dbReference type="EMBL" id="SJZ50795.1"/>
    </source>
</evidence>
<sequence length="75" mass="8721">MGWRCNGRIVGNRHGRERANENLQSNRKRRFGGDKNENFLLGKQVWLRSVSPLRRATTSLFYHPGFCGSSYPRLL</sequence>
<name>A0A1T4L7V6_9BACT</name>
<reference evidence="1 2" key="1">
    <citation type="submission" date="2017-02" db="EMBL/GenBank/DDBJ databases">
        <authorList>
            <person name="Peterson S.W."/>
        </authorList>
    </citation>
    <scope>NUCLEOTIDE SEQUENCE [LARGE SCALE GENOMIC DNA]</scope>
    <source>
        <strain evidence="1 2">ATCC 43324</strain>
    </source>
</reference>
<proteinExistence type="predicted"/>
<dbReference type="AlphaFoldDB" id="A0A1T4L7V6"/>